<evidence type="ECO:0000313" key="1">
    <source>
        <dbReference type="EMBL" id="CAA7399177.1"/>
    </source>
</evidence>
<sequence>MSHKHRLPLSLYLYLQSEINSIRKQKLRKDSSKKRLIWKLSRRRHGPQRPPNGAIALESRSERYLPHPVPSADPSFRLGIRQLVPKRAAGRVSKPVQGHPRRLHVPLRQPQAPLQLVKHSSPTSVDTEVLKGPREIWDVGLHPAHQEDLLLQNGEHEWAQCGDIVLEGLPGNGHEVLGEGDSHRAVGVLLLGDAAVAAAVGTLVGAHRVDQLVLGPPPVRRDVRQEHGGAAHPEDTVGHQHGPVIAHITVESHVLCAHHHGVRRFLITPSLIPNLLITMAESDGVGLNRLQLTITIPMSDALTPVLINSSSTELKTASIASFLASAMQDPDRSSIFTWKARDSSVKVPGSLICLKNVSRVHLWESPGLKQAKSKR</sequence>
<accession>A0A7I8KMZ1</accession>
<keyword evidence="2" id="KW-1185">Reference proteome</keyword>
<organism evidence="1 2">
    <name type="scientific">Spirodela intermedia</name>
    <name type="common">Intermediate duckweed</name>
    <dbReference type="NCBI Taxonomy" id="51605"/>
    <lineage>
        <taxon>Eukaryota</taxon>
        <taxon>Viridiplantae</taxon>
        <taxon>Streptophyta</taxon>
        <taxon>Embryophyta</taxon>
        <taxon>Tracheophyta</taxon>
        <taxon>Spermatophyta</taxon>
        <taxon>Magnoliopsida</taxon>
        <taxon>Liliopsida</taxon>
        <taxon>Araceae</taxon>
        <taxon>Lemnoideae</taxon>
        <taxon>Spirodela</taxon>
    </lineage>
</organism>
<gene>
    <name evidence="1" type="ORF">SI8410_07009847</name>
</gene>
<reference evidence="1" key="1">
    <citation type="submission" date="2020-02" db="EMBL/GenBank/DDBJ databases">
        <authorList>
            <person name="Scholz U."/>
            <person name="Mascher M."/>
            <person name="Fiebig A."/>
        </authorList>
    </citation>
    <scope>NUCLEOTIDE SEQUENCE</scope>
</reference>
<name>A0A7I8KMZ1_SPIIN</name>
<dbReference type="AlphaFoldDB" id="A0A7I8KMZ1"/>
<dbReference type="EMBL" id="LR746270">
    <property type="protein sequence ID" value="CAA7399177.1"/>
    <property type="molecule type" value="Genomic_DNA"/>
</dbReference>
<evidence type="ECO:0000313" key="2">
    <source>
        <dbReference type="Proteomes" id="UP000663760"/>
    </source>
</evidence>
<dbReference type="OrthoDB" id="1971821at2759"/>
<proteinExistence type="predicted"/>
<protein>
    <submittedName>
        <fullName evidence="1">Uncharacterized protein</fullName>
    </submittedName>
</protein>
<dbReference type="Proteomes" id="UP000663760">
    <property type="component" value="Chromosome 7"/>
</dbReference>